<gene>
    <name evidence="2" type="ORF">PG986_000060</name>
</gene>
<organism evidence="2 3">
    <name type="scientific">Apiospora aurea</name>
    <dbReference type="NCBI Taxonomy" id="335848"/>
    <lineage>
        <taxon>Eukaryota</taxon>
        <taxon>Fungi</taxon>
        <taxon>Dikarya</taxon>
        <taxon>Ascomycota</taxon>
        <taxon>Pezizomycotina</taxon>
        <taxon>Sordariomycetes</taxon>
        <taxon>Xylariomycetidae</taxon>
        <taxon>Amphisphaeriales</taxon>
        <taxon>Apiosporaceae</taxon>
        <taxon>Apiospora</taxon>
    </lineage>
</organism>
<sequence>MATEWDGLPKEIRLLILEHLIQDGCSLGPLATVSREWQTKIEQHNFARIKVTRSRFPDLNRMTHRNRALIRYIWFCLELADYDCTGCETYIPSFNGELVKPHDSDSDYHDTVTGALNYLFWLLSAWEPHGSLTLDISMHSPSDSEHWFKYLTFMPDVPSDRLVGDRIEEVISNRTYHDPQHDWVSGVRHYAPPEKAFRRVFRTIKPFWAQLPAVPAVTSFLLRQQTRRAWTQQSLAQMFACFPRLQEIHYEPWRLNMDLEGRFYDADFRYMFDSLQSSNSDLKSLILFENFNQHYPHPGGYNTPRNPHPSSSGALALVSRRLEHLAASFVVEASHFFDLYSPRATWPRLTSLALTSNLLTPVTGPAKIAAMLEDAAATAMRMPKLETLEIWNGRKGLAALFQYQAPRDIRPATITWRGTWELAMEPAVIQAWEAVARRRGGWRLDLVREGLEGAEIMSHGDAIHHLKLAGQVIRPISLLQIRSEHEVLEGFSAVDYH</sequence>
<feature type="domain" description="DUF6546" evidence="1">
    <location>
        <begin position="280"/>
        <end position="474"/>
    </location>
</feature>
<dbReference type="RefSeq" id="XP_066705175.1">
    <property type="nucleotide sequence ID" value="XM_066836282.1"/>
</dbReference>
<dbReference type="GeneID" id="92069344"/>
<keyword evidence="3" id="KW-1185">Reference proteome</keyword>
<reference evidence="2 3" key="1">
    <citation type="submission" date="2023-01" db="EMBL/GenBank/DDBJ databases">
        <title>Analysis of 21 Apiospora genomes using comparative genomics revels a genus with tremendous synthesis potential of carbohydrate active enzymes and secondary metabolites.</title>
        <authorList>
            <person name="Sorensen T."/>
        </authorList>
    </citation>
    <scope>NUCLEOTIDE SEQUENCE [LARGE SCALE GENOMIC DNA]</scope>
    <source>
        <strain evidence="2 3">CBS 24483</strain>
    </source>
</reference>
<dbReference type="Pfam" id="PF20183">
    <property type="entry name" value="DUF6546"/>
    <property type="match status" value="1"/>
</dbReference>
<evidence type="ECO:0000259" key="1">
    <source>
        <dbReference type="Pfam" id="PF20183"/>
    </source>
</evidence>
<proteinExistence type="predicted"/>
<accession>A0ABR1QT17</accession>
<protein>
    <recommendedName>
        <fullName evidence="1">DUF6546 domain-containing protein</fullName>
    </recommendedName>
</protein>
<evidence type="ECO:0000313" key="2">
    <source>
        <dbReference type="EMBL" id="KAK7965783.1"/>
    </source>
</evidence>
<evidence type="ECO:0000313" key="3">
    <source>
        <dbReference type="Proteomes" id="UP001391051"/>
    </source>
</evidence>
<dbReference type="EMBL" id="JAQQWE010000001">
    <property type="protein sequence ID" value="KAK7965783.1"/>
    <property type="molecule type" value="Genomic_DNA"/>
</dbReference>
<dbReference type="InterPro" id="IPR046676">
    <property type="entry name" value="DUF6546"/>
</dbReference>
<dbReference type="Proteomes" id="UP001391051">
    <property type="component" value="Unassembled WGS sequence"/>
</dbReference>
<name>A0ABR1QT17_9PEZI</name>
<comment type="caution">
    <text evidence="2">The sequence shown here is derived from an EMBL/GenBank/DDBJ whole genome shotgun (WGS) entry which is preliminary data.</text>
</comment>